<evidence type="ECO:0000313" key="3">
    <source>
        <dbReference type="EMBL" id="RBP04161.1"/>
    </source>
</evidence>
<comment type="caution">
    <text evidence="3">The sequence shown here is derived from an EMBL/GenBank/DDBJ whole genome shotgun (WGS) entry which is preliminary data.</text>
</comment>
<evidence type="ECO:0000313" key="4">
    <source>
        <dbReference type="Proteomes" id="UP000253529"/>
    </source>
</evidence>
<feature type="signal peptide" evidence="2">
    <location>
        <begin position="1"/>
        <end position="21"/>
    </location>
</feature>
<reference evidence="3 4" key="1">
    <citation type="submission" date="2018-06" db="EMBL/GenBank/DDBJ databases">
        <title>Genomic Encyclopedia of Type Strains, Phase IV (KMG-IV): sequencing the most valuable type-strain genomes for metagenomic binning, comparative biology and taxonomic classification.</title>
        <authorList>
            <person name="Goeker M."/>
        </authorList>
    </citation>
    <scope>NUCLEOTIDE SEQUENCE [LARGE SCALE GENOMIC DNA]</scope>
    <source>
        <strain evidence="3 4">DSM 24875</strain>
    </source>
</reference>
<name>A0A366EP43_9HYPH</name>
<keyword evidence="2" id="KW-0732">Signal</keyword>
<dbReference type="Proteomes" id="UP000253529">
    <property type="component" value="Unassembled WGS sequence"/>
</dbReference>
<protein>
    <submittedName>
        <fullName evidence="3">Uncharacterized protein</fullName>
    </submittedName>
</protein>
<dbReference type="AlphaFoldDB" id="A0A366EP43"/>
<keyword evidence="4" id="KW-1185">Reference proteome</keyword>
<proteinExistence type="predicted"/>
<gene>
    <name evidence="3" type="ORF">DFR50_14034</name>
</gene>
<feature type="chain" id="PRO_5016743039" evidence="2">
    <location>
        <begin position="22"/>
        <end position="99"/>
    </location>
</feature>
<evidence type="ECO:0000256" key="2">
    <source>
        <dbReference type="SAM" id="SignalP"/>
    </source>
</evidence>
<evidence type="ECO:0000256" key="1">
    <source>
        <dbReference type="SAM" id="MobiDB-lite"/>
    </source>
</evidence>
<organism evidence="3 4">
    <name type="scientific">Roseiarcus fermentans</name>
    <dbReference type="NCBI Taxonomy" id="1473586"/>
    <lineage>
        <taxon>Bacteria</taxon>
        <taxon>Pseudomonadati</taxon>
        <taxon>Pseudomonadota</taxon>
        <taxon>Alphaproteobacteria</taxon>
        <taxon>Hyphomicrobiales</taxon>
        <taxon>Roseiarcaceae</taxon>
        <taxon>Roseiarcus</taxon>
    </lineage>
</organism>
<sequence>MKQGLILGIALAAAISLPVLAAPSGSETPPVHPHRHLHHHIHGTVVGGAIAPNATAQVAPPAPAWGFPHIAPFPDGQGDVDGLSRHKSDCNEGCIDGPS</sequence>
<dbReference type="EMBL" id="QNRK01000040">
    <property type="protein sequence ID" value="RBP04161.1"/>
    <property type="molecule type" value="Genomic_DNA"/>
</dbReference>
<feature type="region of interest" description="Disordered" evidence="1">
    <location>
        <begin position="67"/>
        <end position="99"/>
    </location>
</feature>
<accession>A0A366EP43</accession>